<dbReference type="EMBL" id="JAVDWW010000008">
    <property type="protein sequence ID" value="MDR7171282.1"/>
    <property type="molecule type" value="Genomic_DNA"/>
</dbReference>
<evidence type="ECO:0000313" key="2">
    <source>
        <dbReference type="Proteomes" id="UP001251217"/>
    </source>
</evidence>
<dbReference type="RefSeq" id="WP_374726732.1">
    <property type="nucleotide sequence ID" value="NZ_JAVDWW010000008.1"/>
</dbReference>
<protein>
    <submittedName>
        <fullName evidence="1">Uncharacterized protein</fullName>
    </submittedName>
</protein>
<gene>
    <name evidence="1" type="ORF">J2W56_005041</name>
</gene>
<comment type="caution">
    <text evidence="1">The sequence shown here is derived from an EMBL/GenBank/DDBJ whole genome shotgun (WGS) entry which is preliminary data.</text>
</comment>
<proteinExistence type="predicted"/>
<reference evidence="1 2" key="1">
    <citation type="submission" date="2023-07" db="EMBL/GenBank/DDBJ databases">
        <title>Sorghum-associated microbial communities from plants grown in Nebraska, USA.</title>
        <authorList>
            <person name="Schachtman D."/>
        </authorList>
    </citation>
    <scope>NUCLEOTIDE SEQUENCE [LARGE SCALE GENOMIC DNA]</scope>
    <source>
        <strain evidence="1 2">4272</strain>
    </source>
</reference>
<evidence type="ECO:0000313" key="1">
    <source>
        <dbReference type="EMBL" id="MDR7171282.1"/>
    </source>
</evidence>
<sequence>MAVAGAFIAERLRPADLAVMGPNLMDGRRRGETFEHSLRSTRRAMERSEFA</sequence>
<keyword evidence="2" id="KW-1185">Reference proteome</keyword>
<organism evidence="1 2">
    <name type="scientific">Nocardia kruczakiae</name>
    <dbReference type="NCBI Taxonomy" id="261477"/>
    <lineage>
        <taxon>Bacteria</taxon>
        <taxon>Bacillati</taxon>
        <taxon>Actinomycetota</taxon>
        <taxon>Actinomycetes</taxon>
        <taxon>Mycobacteriales</taxon>
        <taxon>Nocardiaceae</taxon>
        <taxon>Nocardia</taxon>
    </lineage>
</organism>
<name>A0ABU1XMS9_9NOCA</name>
<dbReference type="Proteomes" id="UP001251217">
    <property type="component" value="Unassembled WGS sequence"/>
</dbReference>
<accession>A0ABU1XMS9</accession>